<gene>
    <name evidence="2" type="ORF">AYO21_06153</name>
</gene>
<dbReference type="InterPro" id="IPR000182">
    <property type="entry name" value="GNAT_dom"/>
</dbReference>
<reference evidence="2 3" key="1">
    <citation type="submission" date="2016-03" db="EMBL/GenBank/DDBJ databases">
        <title>Draft genome sequence of the Fonsecaea monophora CBS 269.37.</title>
        <authorList>
            <person name="Bombassaro A."/>
            <person name="Vinicius W.A."/>
            <person name="De Hoog S."/>
            <person name="Sun J."/>
            <person name="Souza E.M."/>
            <person name="Raittz R.T."/>
            <person name="Costa F."/>
            <person name="Leao A.C."/>
            <person name="Tadra-Sfeir M.Z."/>
            <person name="Baura V."/>
            <person name="Balsanelli E."/>
            <person name="Pedrosa F.O."/>
            <person name="Moreno L.F."/>
            <person name="Steffens M.B."/>
            <person name="Xi L."/>
            <person name="Bocca A.L."/>
            <person name="Felipe M.S."/>
            <person name="Teixeira M."/>
            <person name="Telles Filho F.Q."/>
            <person name="Azevedo C.M."/>
            <person name="Gomes R."/>
            <person name="Vicente V.A."/>
        </authorList>
    </citation>
    <scope>NUCLEOTIDE SEQUENCE [LARGE SCALE GENOMIC DNA]</scope>
    <source>
        <strain evidence="2 3">CBS 269.37</strain>
    </source>
</reference>
<dbReference type="InterPro" id="IPR052523">
    <property type="entry name" value="Trichothecene_AcTrans"/>
</dbReference>
<dbReference type="SUPFAM" id="SSF55729">
    <property type="entry name" value="Acyl-CoA N-acyltransferases (Nat)"/>
    <property type="match status" value="1"/>
</dbReference>
<evidence type="ECO:0000313" key="3">
    <source>
        <dbReference type="Proteomes" id="UP000077002"/>
    </source>
</evidence>
<evidence type="ECO:0000259" key="1">
    <source>
        <dbReference type="PROSITE" id="PS51186"/>
    </source>
</evidence>
<feature type="domain" description="N-acetyltransferase" evidence="1">
    <location>
        <begin position="143"/>
        <end position="281"/>
    </location>
</feature>
<keyword evidence="3" id="KW-1185">Reference proteome</keyword>
<protein>
    <recommendedName>
        <fullName evidence="1">N-acetyltransferase domain-containing protein</fullName>
    </recommendedName>
</protein>
<proteinExistence type="predicted"/>
<dbReference type="PANTHER" id="PTHR42791:SF16">
    <property type="entry name" value="N-ACETYLTRANSFERASE DOMAIN-CONTAINING PROTEIN"/>
    <property type="match status" value="1"/>
</dbReference>
<accession>A0A177F645</accession>
<dbReference type="OrthoDB" id="2744543at2759"/>
<dbReference type="Gene3D" id="3.40.630.30">
    <property type="match status" value="1"/>
</dbReference>
<sequence length="318" mass="36115">MAPTTRSWSPSSLLAQGAFDCRRARFSDLSAAARVCSHAFDDDVLFGRLIHPHRKSYPGDVEKYWYRRFIVDWWDPSHIFLVTTVRSKNGLVEIVTGVAHWSRMAPSWKENYEAGWGYAWWDPSLQIFETPVLLAMLAQGKGSGIERCLHSSYRHFELIVGLLGWLSPNRAASAEDENIIERSYNYLDHIWTGQRSESWYLECLAVHPGYQNQGHGRALVMMGLWQAQREGVACSVIAADGKERFYQACGFDVGPVGRSGEGEGNPLKEVPGGLVFFKDKEGVVLPHREPGSWTYGHGVFDWDEWRMRVEPMQKSADD</sequence>
<dbReference type="RefSeq" id="XP_022511637.1">
    <property type="nucleotide sequence ID" value="XM_022656117.1"/>
</dbReference>
<dbReference type="CDD" id="cd04301">
    <property type="entry name" value="NAT_SF"/>
    <property type="match status" value="1"/>
</dbReference>
<organism evidence="2 3">
    <name type="scientific">Fonsecaea monophora</name>
    <dbReference type="NCBI Taxonomy" id="254056"/>
    <lineage>
        <taxon>Eukaryota</taxon>
        <taxon>Fungi</taxon>
        <taxon>Dikarya</taxon>
        <taxon>Ascomycota</taxon>
        <taxon>Pezizomycotina</taxon>
        <taxon>Eurotiomycetes</taxon>
        <taxon>Chaetothyriomycetidae</taxon>
        <taxon>Chaetothyriales</taxon>
        <taxon>Herpotrichiellaceae</taxon>
        <taxon>Fonsecaea</taxon>
    </lineage>
</organism>
<evidence type="ECO:0000313" key="2">
    <source>
        <dbReference type="EMBL" id="OAG39685.1"/>
    </source>
</evidence>
<dbReference type="EMBL" id="LVKK01000041">
    <property type="protein sequence ID" value="OAG39685.1"/>
    <property type="molecule type" value="Genomic_DNA"/>
</dbReference>
<dbReference type="InterPro" id="IPR016181">
    <property type="entry name" value="Acyl_CoA_acyltransferase"/>
</dbReference>
<dbReference type="PANTHER" id="PTHR42791">
    <property type="entry name" value="GNAT FAMILY ACETYLTRANSFERASE"/>
    <property type="match status" value="1"/>
</dbReference>
<dbReference type="PROSITE" id="PS51186">
    <property type="entry name" value="GNAT"/>
    <property type="match status" value="1"/>
</dbReference>
<dbReference type="AlphaFoldDB" id="A0A177F645"/>
<dbReference type="GO" id="GO:0016747">
    <property type="term" value="F:acyltransferase activity, transferring groups other than amino-acyl groups"/>
    <property type="evidence" value="ECO:0007669"/>
    <property type="project" value="InterPro"/>
</dbReference>
<dbReference type="GeneID" id="34601315"/>
<dbReference type="Proteomes" id="UP000077002">
    <property type="component" value="Unassembled WGS sequence"/>
</dbReference>
<dbReference type="Pfam" id="PF13508">
    <property type="entry name" value="Acetyltransf_7"/>
    <property type="match status" value="1"/>
</dbReference>
<name>A0A177F645_9EURO</name>
<comment type="caution">
    <text evidence="2">The sequence shown here is derived from an EMBL/GenBank/DDBJ whole genome shotgun (WGS) entry which is preliminary data.</text>
</comment>